<accession>A0ACB5TAR5</accession>
<dbReference type="Proteomes" id="UP001165064">
    <property type="component" value="Unassembled WGS sequence"/>
</dbReference>
<proteinExistence type="predicted"/>
<keyword evidence="2" id="KW-1185">Reference proteome</keyword>
<gene>
    <name evidence="1" type="ORF">Amon02_000691100</name>
</gene>
<comment type="caution">
    <text evidence="1">The sequence shown here is derived from an EMBL/GenBank/DDBJ whole genome shotgun (WGS) entry which is preliminary data.</text>
</comment>
<organism evidence="1 2">
    <name type="scientific">Ambrosiozyma monospora</name>
    <name type="common">Yeast</name>
    <name type="synonym">Endomycopsis monosporus</name>
    <dbReference type="NCBI Taxonomy" id="43982"/>
    <lineage>
        <taxon>Eukaryota</taxon>
        <taxon>Fungi</taxon>
        <taxon>Dikarya</taxon>
        <taxon>Ascomycota</taxon>
        <taxon>Saccharomycotina</taxon>
        <taxon>Pichiomycetes</taxon>
        <taxon>Pichiales</taxon>
        <taxon>Pichiaceae</taxon>
        <taxon>Ambrosiozyma</taxon>
    </lineage>
</organism>
<name>A0ACB5TAR5_AMBMO</name>
<reference evidence="1" key="1">
    <citation type="submission" date="2023-04" db="EMBL/GenBank/DDBJ databases">
        <title>Ambrosiozyma monospora NBRC 10751.</title>
        <authorList>
            <person name="Ichikawa N."/>
            <person name="Sato H."/>
            <person name="Tonouchi N."/>
        </authorList>
    </citation>
    <scope>NUCLEOTIDE SEQUENCE</scope>
    <source>
        <strain evidence="1">NBRC 10751</strain>
    </source>
</reference>
<evidence type="ECO:0000313" key="2">
    <source>
        <dbReference type="Proteomes" id="UP001165064"/>
    </source>
</evidence>
<dbReference type="EMBL" id="BSXS01005564">
    <property type="protein sequence ID" value="GME84535.1"/>
    <property type="molecule type" value="Genomic_DNA"/>
</dbReference>
<protein>
    <submittedName>
        <fullName evidence="1">Unnamed protein product</fullName>
    </submittedName>
</protein>
<sequence length="210" mass="22049">MKFSTTLAILTASTAFAAPVPSQSGSYPENNIGSFGENINHAPVQAPCFHTYALATQLKSCDGPITVNPQSIANKRDLESEDFQKRAVAEELTQQPDNTDHVGTTGSFGSKVLCDISNIVLSSPLKYCDGPIVANRPSIANKRDFESEDFQKRAVASAGSAAKPVGGSSKLTTTANSVGILSGVTSLIDSAKKWATGDNQENTAAQTPQN</sequence>
<evidence type="ECO:0000313" key="1">
    <source>
        <dbReference type="EMBL" id="GME84535.1"/>
    </source>
</evidence>